<dbReference type="Proteomes" id="UP000178184">
    <property type="component" value="Unassembled WGS sequence"/>
</dbReference>
<accession>A0A1F6WMZ9</accession>
<protein>
    <submittedName>
        <fullName evidence="1">Uncharacterized protein</fullName>
    </submittedName>
</protein>
<evidence type="ECO:0000313" key="1">
    <source>
        <dbReference type="EMBL" id="OGI83204.1"/>
    </source>
</evidence>
<dbReference type="STRING" id="1801764.A2903_00800"/>
<evidence type="ECO:0000313" key="2">
    <source>
        <dbReference type="Proteomes" id="UP000178184"/>
    </source>
</evidence>
<name>A0A1F6WMZ9_9BACT</name>
<sequence length="163" mass="19313">MTVENFNLENGIEKNEESLISKDFFVFQFEFAKELYNKKKENDQTINLLNVINSVAPIIREQVLEYDEDKSIFIEHLKAGITEENLIDKAYETYLQIEKESDRSIIYGPIQKFGPLSYVTYEDNNLNEKPLKDNISFHFSNNYDMTPRQLLNIEERKKILLIF</sequence>
<organism evidence="1 2">
    <name type="scientific">Candidatus Nomurabacteria bacterium RIFCSPLOWO2_01_FULL_33_17</name>
    <dbReference type="NCBI Taxonomy" id="1801764"/>
    <lineage>
        <taxon>Bacteria</taxon>
        <taxon>Candidatus Nomuraibacteriota</taxon>
    </lineage>
</organism>
<dbReference type="AlphaFoldDB" id="A0A1F6WMZ9"/>
<dbReference type="EMBL" id="MFUO01000033">
    <property type="protein sequence ID" value="OGI83204.1"/>
    <property type="molecule type" value="Genomic_DNA"/>
</dbReference>
<comment type="caution">
    <text evidence="1">The sequence shown here is derived from an EMBL/GenBank/DDBJ whole genome shotgun (WGS) entry which is preliminary data.</text>
</comment>
<gene>
    <name evidence="1" type="ORF">A2903_00800</name>
</gene>
<reference evidence="1 2" key="1">
    <citation type="journal article" date="2016" name="Nat. Commun.">
        <title>Thousands of microbial genomes shed light on interconnected biogeochemical processes in an aquifer system.</title>
        <authorList>
            <person name="Anantharaman K."/>
            <person name="Brown C.T."/>
            <person name="Hug L.A."/>
            <person name="Sharon I."/>
            <person name="Castelle C.J."/>
            <person name="Probst A.J."/>
            <person name="Thomas B.C."/>
            <person name="Singh A."/>
            <person name="Wilkins M.J."/>
            <person name="Karaoz U."/>
            <person name="Brodie E.L."/>
            <person name="Williams K.H."/>
            <person name="Hubbard S.S."/>
            <person name="Banfield J.F."/>
        </authorList>
    </citation>
    <scope>NUCLEOTIDE SEQUENCE [LARGE SCALE GENOMIC DNA]</scope>
</reference>
<proteinExistence type="predicted"/>